<dbReference type="InterPro" id="IPR008991">
    <property type="entry name" value="Translation_prot_SH3-like_sf"/>
</dbReference>
<proteinExistence type="inferred from homology"/>
<dbReference type="RefSeq" id="WP_148972035.1">
    <property type="nucleotide sequence ID" value="NZ_CP043314.1"/>
</dbReference>
<organism evidence="8 9">
    <name type="scientific">Candidatus Nesciobacter abundans</name>
    <dbReference type="NCBI Taxonomy" id="2601668"/>
    <lineage>
        <taxon>Bacteria</taxon>
        <taxon>Pseudomonadati</taxon>
        <taxon>Pseudomonadota</taxon>
        <taxon>Alphaproteobacteria</taxon>
        <taxon>Holosporales</taxon>
        <taxon>Holosporaceae</taxon>
        <taxon>Candidatus Nesciobacter</taxon>
    </lineage>
</organism>
<dbReference type="GO" id="GO:0005840">
    <property type="term" value="C:ribosome"/>
    <property type="evidence" value="ECO:0007669"/>
    <property type="project" value="UniProtKB-KW"/>
</dbReference>
<feature type="domain" description="KOW" evidence="7">
    <location>
        <begin position="15"/>
        <end position="42"/>
    </location>
</feature>
<protein>
    <recommendedName>
        <fullName evidence="4 5">Large ribosomal subunit protein uL24</fullName>
    </recommendedName>
</protein>
<dbReference type="Gene3D" id="2.30.30.30">
    <property type="match status" value="1"/>
</dbReference>
<dbReference type="PANTHER" id="PTHR12903">
    <property type="entry name" value="MITOCHONDRIAL RIBOSOMAL PROTEIN L24"/>
    <property type="match status" value="1"/>
</dbReference>
<dbReference type="Pfam" id="PF00467">
    <property type="entry name" value="KOW"/>
    <property type="match status" value="1"/>
</dbReference>
<dbReference type="GO" id="GO:0006412">
    <property type="term" value="P:translation"/>
    <property type="evidence" value="ECO:0007669"/>
    <property type="project" value="UniProtKB-UniRule"/>
</dbReference>
<name>A0A5C0UHS0_9PROT</name>
<accession>A0A5C0UHS0</accession>
<dbReference type="PROSITE" id="PS01108">
    <property type="entry name" value="RIBOSOMAL_L24"/>
    <property type="match status" value="1"/>
</dbReference>
<keyword evidence="5" id="KW-0694">RNA-binding</keyword>
<dbReference type="Pfam" id="PF17136">
    <property type="entry name" value="ribosomal_L24"/>
    <property type="match status" value="1"/>
</dbReference>
<comment type="function">
    <text evidence="5">One of the proteins that surrounds the polypeptide exit tunnel on the outside of the subunit.</text>
</comment>
<evidence type="ECO:0000256" key="6">
    <source>
        <dbReference type="RuleBase" id="RU003477"/>
    </source>
</evidence>
<dbReference type="KEGG" id="nabu:FZC36_00465"/>
<dbReference type="OrthoDB" id="9807419at2"/>
<keyword evidence="9" id="KW-1185">Reference proteome</keyword>
<evidence type="ECO:0000256" key="2">
    <source>
        <dbReference type="ARBA" id="ARBA00022980"/>
    </source>
</evidence>
<evidence type="ECO:0000313" key="8">
    <source>
        <dbReference type="EMBL" id="QEK38912.1"/>
    </source>
</evidence>
<comment type="function">
    <text evidence="5">One of two assembly initiator proteins, it binds directly to the 5'-end of the 23S rRNA, where it nucleates assembly of the 50S subunit.</text>
</comment>
<dbReference type="GO" id="GO:0003735">
    <property type="term" value="F:structural constituent of ribosome"/>
    <property type="evidence" value="ECO:0007669"/>
    <property type="project" value="InterPro"/>
</dbReference>
<comment type="subunit">
    <text evidence="5">Part of the 50S ribosomal subunit.</text>
</comment>
<sequence>MKKNKNFDMNTPKFKIKKGDIVMVISGKNKGSIGPITKMFPKECKALVENINTVKVHQKPSQGQPGSIVEKTMPIHISNLSHVESGKPAKVCYKIDGEEKTLVFKKSGKKVRV</sequence>
<dbReference type="InterPro" id="IPR005825">
    <property type="entry name" value="Ribosomal_uL24_CS"/>
</dbReference>
<comment type="similarity">
    <text evidence="1 5 6">Belongs to the universal ribosomal protein uL24 family.</text>
</comment>
<dbReference type="SMART" id="SM00739">
    <property type="entry name" value="KOW"/>
    <property type="match status" value="1"/>
</dbReference>
<dbReference type="AlphaFoldDB" id="A0A5C0UHS0"/>
<dbReference type="InterPro" id="IPR014722">
    <property type="entry name" value="Rib_uL2_dom2"/>
</dbReference>
<dbReference type="NCBIfam" id="TIGR01079">
    <property type="entry name" value="rplX_bact"/>
    <property type="match status" value="1"/>
</dbReference>
<dbReference type="EMBL" id="CP043314">
    <property type="protein sequence ID" value="QEK38912.1"/>
    <property type="molecule type" value="Genomic_DNA"/>
</dbReference>
<dbReference type="Proteomes" id="UP000324924">
    <property type="component" value="Chromosome"/>
</dbReference>
<evidence type="ECO:0000256" key="3">
    <source>
        <dbReference type="ARBA" id="ARBA00023274"/>
    </source>
</evidence>
<dbReference type="CDD" id="cd06089">
    <property type="entry name" value="KOW_RPL26"/>
    <property type="match status" value="1"/>
</dbReference>
<gene>
    <name evidence="5 8" type="primary">rplX</name>
    <name evidence="8" type="ORF">FZC36_00465</name>
</gene>
<dbReference type="InterPro" id="IPR005824">
    <property type="entry name" value="KOW"/>
</dbReference>
<keyword evidence="5" id="KW-0699">rRNA-binding</keyword>
<dbReference type="InterPro" id="IPR003256">
    <property type="entry name" value="Ribosomal_uL24"/>
</dbReference>
<keyword evidence="2 5" id="KW-0689">Ribosomal protein</keyword>
<dbReference type="SUPFAM" id="SSF50104">
    <property type="entry name" value="Translation proteins SH3-like domain"/>
    <property type="match status" value="1"/>
</dbReference>
<reference evidence="8 9" key="1">
    <citation type="submission" date="2019-08" db="EMBL/GenBank/DDBJ databases">
        <title>Highly reduced genomes of protist endosymbionts show evolutionary convergence.</title>
        <authorList>
            <person name="George E."/>
            <person name="Husnik F."/>
            <person name="Tashyreva D."/>
            <person name="Prokopchuk G."/>
            <person name="Horak A."/>
            <person name="Kwong W.K."/>
            <person name="Lukes J."/>
            <person name="Keeling P.J."/>
        </authorList>
    </citation>
    <scope>NUCLEOTIDE SEQUENCE [LARGE SCALE GENOMIC DNA]</scope>
    <source>
        <strain evidence="8">1604HC</strain>
    </source>
</reference>
<evidence type="ECO:0000256" key="4">
    <source>
        <dbReference type="ARBA" id="ARBA00035206"/>
    </source>
</evidence>
<keyword evidence="3 5" id="KW-0687">Ribonucleoprotein</keyword>
<dbReference type="InterPro" id="IPR041988">
    <property type="entry name" value="Ribosomal_uL24_KOW"/>
</dbReference>
<evidence type="ECO:0000259" key="7">
    <source>
        <dbReference type="SMART" id="SM00739"/>
    </source>
</evidence>
<evidence type="ECO:0000313" key="9">
    <source>
        <dbReference type="Proteomes" id="UP000324924"/>
    </source>
</evidence>
<evidence type="ECO:0000256" key="1">
    <source>
        <dbReference type="ARBA" id="ARBA00010618"/>
    </source>
</evidence>
<evidence type="ECO:0000256" key="5">
    <source>
        <dbReference type="HAMAP-Rule" id="MF_01326"/>
    </source>
</evidence>
<dbReference type="GO" id="GO:1990904">
    <property type="term" value="C:ribonucleoprotein complex"/>
    <property type="evidence" value="ECO:0007669"/>
    <property type="project" value="UniProtKB-KW"/>
</dbReference>
<dbReference type="GO" id="GO:0019843">
    <property type="term" value="F:rRNA binding"/>
    <property type="evidence" value="ECO:0007669"/>
    <property type="project" value="UniProtKB-UniRule"/>
</dbReference>
<dbReference type="InterPro" id="IPR057264">
    <property type="entry name" value="Ribosomal_uL24_C"/>
</dbReference>
<dbReference type="HAMAP" id="MF_01326_B">
    <property type="entry name" value="Ribosomal_uL24_B"/>
    <property type="match status" value="1"/>
</dbReference>